<keyword evidence="7" id="KW-0456">Lyase</keyword>
<dbReference type="InterPro" id="IPR036590">
    <property type="entry name" value="SRAP-like"/>
</dbReference>
<comment type="caution">
    <text evidence="9">The sequence shown here is derived from an EMBL/GenBank/DDBJ whole genome shotgun (WGS) entry which is preliminary data.</text>
</comment>
<dbReference type="GO" id="GO:0106300">
    <property type="term" value="P:protein-DNA covalent cross-linking repair"/>
    <property type="evidence" value="ECO:0007669"/>
    <property type="project" value="InterPro"/>
</dbReference>
<keyword evidence="4 8" id="KW-0378">Hydrolase</keyword>
<keyword evidence="10" id="KW-1185">Reference proteome</keyword>
<dbReference type="PANTHER" id="PTHR13604">
    <property type="entry name" value="DC12-RELATED"/>
    <property type="match status" value="1"/>
</dbReference>
<evidence type="ECO:0000256" key="5">
    <source>
        <dbReference type="ARBA" id="ARBA00023124"/>
    </source>
</evidence>
<organism evidence="9 10">
    <name type="scientific">Denitromonas halophila</name>
    <dbReference type="NCBI Taxonomy" id="1629404"/>
    <lineage>
        <taxon>Bacteria</taxon>
        <taxon>Pseudomonadati</taxon>
        <taxon>Pseudomonadota</taxon>
        <taxon>Betaproteobacteria</taxon>
        <taxon>Rhodocyclales</taxon>
        <taxon>Zoogloeaceae</taxon>
        <taxon>Denitromonas</taxon>
    </lineage>
</organism>
<evidence type="ECO:0000256" key="3">
    <source>
        <dbReference type="ARBA" id="ARBA00022763"/>
    </source>
</evidence>
<dbReference type="OrthoDB" id="6192129at2"/>
<dbReference type="GO" id="GO:0003697">
    <property type="term" value="F:single-stranded DNA binding"/>
    <property type="evidence" value="ECO:0007669"/>
    <property type="project" value="InterPro"/>
</dbReference>
<dbReference type="AlphaFoldDB" id="A0A557QJI9"/>
<dbReference type="Pfam" id="PF02586">
    <property type="entry name" value="SRAP"/>
    <property type="match status" value="1"/>
</dbReference>
<dbReference type="PANTHER" id="PTHR13604:SF0">
    <property type="entry name" value="ABASIC SITE PROCESSING PROTEIN HMCES"/>
    <property type="match status" value="1"/>
</dbReference>
<dbReference type="InterPro" id="IPR003738">
    <property type="entry name" value="SRAP"/>
</dbReference>
<dbReference type="GO" id="GO:0008233">
    <property type="term" value="F:peptidase activity"/>
    <property type="evidence" value="ECO:0007669"/>
    <property type="project" value="UniProtKB-KW"/>
</dbReference>
<evidence type="ECO:0000256" key="4">
    <source>
        <dbReference type="ARBA" id="ARBA00022801"/>
    </source>
</evidence>
<dbReference type="EC" id="3.4.-.-" evidence="8"/>
<evidence type="ECO:0000256" key="8">
    <source>
        <dbReference type="RuleBase" id="RU364100"/>
    </source>
</evidence>
<proteinExistence type="inferred from homology"/>
<keyword evidence="5" id="KW-0190">Covalent protein-DNA linkage</keyword>
<protein>
    <recommendedName>
        <fullName evidence="8">Abasic site processing protein</fullName>
        <ecNumber evidence="8">3.4.-.-</ecNumber>
    </recommendedName>
</protein>
<evidence type="ECO:0000256" key="2">
    <source>
        <dbReference type="ARBA" id="ARBA00022670"/>
    </source>
</evidence>
<dbReference type="GO" id="GO:0016829">
    <property type="term" value="F:lyase activity"/>
    <property type="evidence" value="ECO:0007669"/>
    <property type="project" value="UniProtKB-KW"/>
</dbReference>
<dbReference type="EMBL" id="VMNK01000015">
    <property type="protein sequence ID" value="TVO53071.1"/>
    <property type="molecule type" value="Genomic_DNA"/>
</dbReference>
<sequence length="212" mass="23839">MCSNYRPIGNKELSFFDAPPIDDVIPKGDAYPGSAAPLVYRPANNGPRAAVLGTFGLLPVWAKEQSFAKRTYNARSETVAEKPSFRNAWQKRQLCIVPATAIYEPCYETGKAVWWRIQRADGLPMALAGLWERKNWDDDQPGWSFTMLTVNADDHPVMRRFHKPGDEKRMTVILDGRQVEDWLAAATEAQMREILRPCDPALLTASSGRLSD</sequence>
<keyword evidence="3" id="KW-0227">DNA damage</keyword>
<evidence type="ECO:0000313" key="10">
    <source>
        <dbReference type="Proteomes" id="UP000319502"/>
    </source>
</evidence>
<evidence type="ECO:0000313" key="9">
    <source>
        <dbReference type="EMBL" id="TVO53071.1"/>
    </source>
</evidence>
<keyword evidence="2 8" id="KW-0645">Protease</keyword>
<evidence type="ECO:0000256" key="1">
    <source>
        <dbReference type="ARBA" id="ARBA00008136"/>
    </source>
</evidence>
<keyword evidence="6" id="KW-0238">DNA-binding</keyword>
<accession>A0A557QJI9</accession>
<dbReference type="GO" id="GO:0006508">
    <property type="term" value="P:proteolysis"/>
    <property type="evidence" value="ECO:0007669"/>
    <property type="project" value="UniProtKB-KW"/>
</dbReference>
<name>A0A557QJI9_9RHOO</name>
<reference evidence="9 10" key="1">
    <citation type="submission" date="2019-07" db="EMBL/GenBank/DDBJ databases">
        <title>The pathways for chlorine oxyanion respiration interact through the shared metabolite chlorate.</title>
        <authorList>
            <person name="Barnum T.P."/>
            <person name="Cheng Y."/>
            <person name="Hill K.A."/>
            <person name="Lucas L.N."/>
            <person name="Carlson H.K."/>
            <person name="Coates J.D."/>
        </authorList>
    </citation>
    <scope>NUCLEOTIDE SEQUENCE [LARGE SCALE GENOMIC DNA]</scope>
    <source>
        <strain evidence="9 10">SFB-3</strain>
    </source>
</reference>
<dbReference type="RefSeq" id="WP_144310322.1">
    <property type="nucleotide sequence ID" value="NZ_VMNK01000015.1"/>
</dbReference>
<dbReference type="Proteomes" id="UP000319502">
    <property type="component" value="Unassembled WGS sequence"/>
</dbReference>
<evidence type="ECO:0000256" key="6">
    <source>
        <dbReference type="ARBA" id="ARBA00023125"/>
    </source>
</evidence>
<dbReference type="SUPFAM" id="SSF143081">
    <property type="entry name" value="BB1717-like"/>
    <property type="match status" value="1"/>
</dbReference>
<evidence type="ECO:0000256" key="7">
    <source>
        <dbReference type="ARBA" id="ARBA00023239"/>
    </source>
</evidence>
<comment type="similarity">
    <text evidence="1 8">Belongs to the SOS response-associated peptidase family.</text>
</comment>
<dbReference type="Gene3D" id="3.90.1680.10">
    <property type="entry name" value="SOS response associated peptidase-like"/>
    <property type="match status" value="1"/>
</dbReference>
<gene>
    <name evidence="9" type="ORF">FHP91_14795</name>
</gene>